<feature type="domain" description="Bacteriophage T5 Orf172 DNA-binding" evidence="2">
    <location>
        <begin position="188"/>
        <end position="274"/>
    </location>
</feature>
<keyword evidence="4" id="KW-1185">Reference proteome</keyword>
<evidence type="ECO:0000313" key="3">
    <source>
        <dbReference type="EMBL" id="KAL2870895.1"/>
    </source>
</evidence>
<evidence type="ECO:0000313" key="4">
    <source>
        <dbReference type="Proteomes" id="UP001610432"/>
    </source>
</evidence>
<sequence length="489" mass="55333">MGVEFFAPFSFLTTQGYLLGAKEKCVAYVLNGRIVKRCGTKWTLRHDDLAEVEALQAAYQRQTHIDARRKILFDITQICLCDRHHNDDLKAAAVQQWEDELASRASNPHLAELKTPKKKSGEVLRLKFEIFTQQTSEDDATRSLEAAVDQRQKERERRAIDRRVIDRVSSLEDEDNKKSNYLYILGHTAAKGLYKVGSAKDMGRLRKHRVCYPGYTLYTFTSCPRALVFEKQVHAEFSQQRRWHICEVPGCKTEKHGEWFEAPLEDILSSVGAWSFFARTLYRDDISINRSQPTFPWSGYSSHPHRWHTWAQEQAEQWIRENQAQPHTVRANPVSAHDLDPNFDRQDVSSPVPGLSHSPTQSPDSVDGRFQDPATPTPLGRGRRGRHTPLGLAKGAQPVGKSNDPFSPPITIVGEELLHGPQRPVAPFDFEPPSTPPPRFINVKAHRPATTTPISFAGIKGETSLSQNGVKELGVLELADLVLRCIFFD</sequence>
<reference evidence="3 4" key="1">
    <citation type="submission" date="2024-07" db="EMBL/GenBank/DDBJ databases">
        <title>Section-level genome sequencing and comparative genomics of Aspergillus sections Usti and Cavernicolus.</title>
        <authorList>
            <consortium name="Lawrence Berkeley National Laboratory"/>
            <person name="Nybo J.L."/>
            <person name="Vesth T.C."/>
            <person name="Theobald S."/>
            <person name="Frisvad J.C."/>
            <person name="Larsen T.O."/>
            <person name="Kjaerboelling I."/>
            <person name="Rothschild-Mancinelli K."/>
            <person name="Lyhne E.K."/>
            <person name="Kogle M.E."/>
            <person name="Barry K."/>
            <person name="Clum A."/>
            <person name="Na H."/>
            <person name="Ledsgaard L."/>
            <person name="Lin J."/>
            <person name="Lipzen A."/>
            <person name="Kuo A."/>
            <person name="Riley R."/>
            <person name="Mondo S."/>
            <person name="Labutti K."/>
            <person name="Haridas S."/>
            <person name="Pangalinan J."/>
            <person name="Salamov A.A."/>
            <person name="Simmons B.A."/>
            <person name="Magnuson J.K."/>
            <person name="Chen J."/>
            <person name="Drula E."/>
            <person name="Henrissat B."/>
            <person name="Wiebenga A."/>
            <person name="Lubbers R.J."/>
            <person name="Gomes A.C."/>
            <person name="Macurrencykelacurrency M.R."/>
            <person name="Stajich J."/>
            <person name="Grigoriev I.V."/>
            <person name="Mortensen U.H."/>
            <person name="De Vries R.P."/>
            <person name="Baker S.E."/>
            <person name="Andersen M.R."/>
        </authorList>
    </citation>
    <scope>NUCLEOTIDE SEQUENCE [LARGE SCALE GENOMIC DNA]</scope>
    <source>
        <strain evidence="3 4">CBS 449.75</strain>
    </source>
</reference>
<dbReference type="Proteomes" id="UP001610432">
    <property type="component" value="Unassembled WGS sequence"/>
</dbReference>
<evidence type="ECO:0000256" key="1">
    <source>
        <dbReference type="SAM" id="MobiDB-lite"/>
    </source>
</evidence>
<dbReference type="Pfam" id="PF10544">
    <property type="entry name" value="T5orf172"/>
    <property type="match status" value="1"/>
</dbReference>
<proteinExistence type="predicted"/>
<evidence type="ECO:0000259" key="2">
    <source>
        <dbReference type="SMART" id="SM00974"/>
    </source>
</evidence>
<feature type="region of interest" description="Disordered" evidence="1">
    <location>
        <begin position="327"/>
        <end position="407"/>
    </location>
</feature>
<accession>A0ABR4M265</accession>
<protein>
    <recommendedName>
        <fullName evidence="2">Bacteriophage T5 Orf172 DNA-binding domain-containing protein</fullName>
    </recommendedName>
</protein>
<comment type="caution">
    <text evidence="3">The sequence shown here is derived from an EMBL/GenBank/DDBJ whole genome shotgun (WGS) entry which is preliminary data.</text>
</comment>
<dbReference type="SMART" id="SM00974">
    <property type="entry name" value="T5orf172"/>
    <property type="match status" value="1"/>
</dbReference>
<organism evidence="3 4">
    <name type="scientific">Aspergillus lucknowensis</name>
    <dbReference type="NCBI Taxonomy" id="176173"/>
    <lineage>
        <taxon>Eukaryota</taxon>
        <taxon>Fungi</taxon>
        <taxon>Dikarya</taxon>
        <taxon>Ascomycota</taxon>
        <taxon>Pezizomycotina</taxon>
        <taxon>Eurotiomycetes</taxon>
        <taxon>Eurotiomycetidae</taxon>
        <taxon>Eurotiales</taxon>
        <taxon>Aspergillaceae</taxon>
        <taxon>Aspergillus</taxon>
        <taxon>Aspergillus subgen. Nidulantes</taxon>
    </lineage>
</organism>
<dbReference type="RefSeq" id="XP_070889874.1">
    <property type="nucleotide sequence ID" value="XM_071025570.1"/>
</dbReference>
<dbReference type="GeneID" id="98140642"/>
<feature type="compositionally biased region" description="Basic and acidic residues" evidence="1">
    <location>
        <begin position="337"/>
        <end position="347"/>
    </location>
</feature>
<dbReference type="InterPro" id="IPR018306">
    <property type="entry name" value="Phage_T5_Orf172_DNA-bd"/>
</dbReference>
<gene>
    <name evidence="3" type="ORF">BJX67DRAFT_210183</name>
</gene>
<dbReference type="EMBL" id="JBFXLQ010000004">
    <property type="protein sequence ID" value="KAL2870895.1"/>
    <property type="molecule type" value="Genomic_DNA"/>
</dbReference>
<name>A0ABR4M265_9EURO</name>